<keyword evidence="1" id="KW-1133">Transmembrane helix</keyword>
<accession>A0A370MVB7</accession>
<name>A0A370MVB7_9BURK</name>
<feature type="transmembrane region" description="Helical" evidence="1">
    <location>
        <begin position="416"/>
        <end position="434"/>
    </location>
</feature>
<evidence type="ECO:0008006" key="4">
    <source>
        <dbReference type="Google" id="ProtNLM"/>
    </source>
</evidence>
<evidence type="ECO:0000313" key="3">
    <source>
        <dbReference type="Proteomes" id="UP000254875"/>
    </source>
</evidence>
<dbReference type="Proteomes" id="UP000254875">
    <property type="component" value="Unassembled WGS sequence"/>
</dbReference>
<dbReference type="AlphaFoldDB" id="A0A370MVB7"/>
<dbReference type="EMBL" id="QHKS01000061">
    <property type="protein sequence ID" value="RDJ97313.1"/>
    <property type="molecule type" value="Genomic_DNA"/>
</dbReference>
<reference evidence="3" key="1">
    <citation type="submission" date="2018-05" db="EMBL/GenBank/DDBJ databases">
        <authorList>
            <person name="Feng T."/>
        </authorList>
    </citation>
    <scope>NUCLEOTIDE SEQUENCE [LARGE SCALE GENOMIC DNA]</scope>
    <source>
        <strain evidence="3">S27</strain>
    </source>
</reference>
<sequence>MSARFIEMILTDVRLRNAIPYRGVEIRGARFSEIINLTSAHVQVPVTLSHCRFDAALKMSQAVVDGQLSFDGSSLDGDVDMAGIKTSSSVVLDRATAAGLASFISADIGGQLSLNGFHIKGPFKAGAARIAKGFFASGSTFSDVSLTEARIGGELVIQKSIIAGSFTLDAVEVDQSGYLNSKTIFKNDVTLSSTHVVGQLDMSTAQIDGILRTENLTVGRTMFLRGTVINKRASMTYLNVGGNLDLSSGSFATLDLTGARIGEGLRLGSALPGRAAPRWQGDAQLILRNASARDIQDLMTCHDPHEWTSCVDGWPKHFDLVGFSYENPSVLDANRLSDLSQRPADWWIMWLGRQTTFNAQTYAQAARMLSKIDQDDKAVDVLYAGKNRERTTAHGIDRVLLTLHQVFVGYGFRTSYALWWAIGFIALGALILKLSGEGRLADPPLGVIYSIDMLLPIIRLREAHYEIDLHGWARFYFYFHKIMGYVLASFIVAGIAGLVNGPVGK</sequence>
<keyword evidence="3" id="KW-1185">Reference proteome</keyword>
<feature type="transmembrane region" description="Helical" evidence="1">
    <location>
        <begin position="482"/>
        <end position="499"/>
    </location>
</feature>
<gene>
    <name evidence="2" type="ORF">DLM46_38115</name>
</gene>
<evidence type="ECO:0000256" key="1">
    <source>
        <dbReference type="SAM" id="Phobius"/>
    </source>
</evidence>
<keyword evidence="1" id="KW-0472">Membrane</keyword>
<organism evidence="2 3">
    <name type="scientific">Paraburkholderia lacunae</name>
    <dbReference type="NCBI Taxonomy" id="2211104"/>
    <lineage>
        <taxon>Bacteria</taxon>
        <taxon>Pseudomonadati</taxon>
        <taxon>Pseudomonadota</taxon>
        <taxon>Betaproteobacteria</taxon>
        <taxon>Burkholderiales</taxon>
        <taxon>Burkholderiaceae</taxon>
        <taxon>Paraburkholderia</taxon>
    </lineage>
</organism>
<protein>
    <recommendedName>
        <fullName evidence="4">Membrane-associated oxidoreductase</fullName>
    </recommendedName>
</protein>
<evidence type="ECO:0000313" key="2">
    <source>
        <dbReference type="EMBL" id="RDJ97313.1"/>
    </source>
</evidence>
<keyword evidence="1" id="KW-0812">Transmembrane</keyword>
<comment type="caution">
    <text evidence="2">The sequence shown here is derived from an EMBL/GenBank/DDBJ whole genome shotgun (WGS) entry which is preliminary data.</text>
</comment>
<proteinExistence type="predicted"/>